<evidence type="ECO:0000313" key="1">
    <source>
        <dbReference type="EMBL" id="KAH3797009.1"/>
    </source>
</evidence>
<reference evidence="1" key="2">
    <citation type="submission" date="2020-11" db="EMBL/GenBank/DDBJ databases">
        <authorList>
            <person name="McCartney M.A."/>
            <person name="Auch B."/>
            <person name="Kono T."/>
            <person name="Mallez S."/>
            <person name="Becker A."/>
            <person name="Gohl D.M."/>
            <person name="Silverstein K.A.T."/>
            <person name="Koren S."/>
            <person name="Bechman K.B."/>
            <person name="Herman A."/>
            <person name="Abrahante J.E."/>
            <person name="Garbe J."/>
        </authorList>
    </citation>
    <scope>NUCLEOTIDE SEQUENCE</scope>
    <source>
        <strain evidence="1">Duluth1</strain>
        <tissue evidence="1">Whole animal</tissue>
    </source>
</reference>
<evidence type="ECO:0000313" key="2">
    <source>
        <dbReference type="Proteomes" id="UP000828390"/>
    </source>
</evidence>
<gene>
    <name evidence="1" type="ORF">DPMN_150585</name>
</gene>
<proteinExistence type="predicted"/>
<comment type="caution">
    <text evidence="1">The sequence shown here is derived from an EMBL/GenBank/DDBJ whole genome shotgun (WGS) entry which is preliminary data.</text>
</comment>
<organism evidence="1 2">
    <name type="scientific">Dreissena polymorpha</name>
    <name type="common">Zebra mussel</name>
    <name type="synonym">Mytilus polymorpha</name>
    <dbReference type="NCBI Taxonomy" id="45954"/>
    <lineage>
        <taxon>Eukaryota</taxon>
        <taxon>Metazoa</taxon>
        <taxon>Spiralia</taxon>
        <taxon>Lophotrochozoa</taxon>
        <taxon>Mollusca</taxon>
        <taxon>Bivalvia</taxon>
        <taxon>Autobranchia</taxon>
        <taxon>Heteroconchia</taxon>
        <taxon>Euheterodonta</taxon>
        <taxon>Imparidentia</taxon>
        <taxon>Neoheterodontei</taxon>
        <taxon>Myida</taxon>
        <taxon>Dreissenoidea</taxon>
        <taxon>Dreissenidae</taxon>
        <taxon>Dreissena</taxon>
    </lineage>
</organism>
<keyword evidence="2" id="KW-1185">Reference proteome</keyword>
<dbReference type="Proteomes" id="UP000828390">
    <property type="component" value="Unassembled WGS sequence"/>
</dbReference>
<dbReference type="EMBL" id="JAIWYP010000007">
    <property type="protein sequence ID" value="KAH3797009.1"/>
    <property type="molecule type" value="Genomic_DNA"/>
</dbReference>
<name>A0A9D4FG01_DREPO</name>
<reference evidence="1" key="1">
    <citation type="journal article" date="2019" name="bioRxiv">
        <title>The Genome of the Zebra Mussel, Dreissena polymorpha: A Resource for Invasive Species Research.</title>
        <authorList>
            <person name="McCartney M.A."/>
            <person name="Auch B."/>
            <person name="Kono T."/>
            <person name="Mallez S."/>
            <person name="Zhang Y."/>
            <person name="Obille A."/>
            <person name="Becker A."/>
            <person name="Abrahante J.E."/>
            <person name="Garbe J."/>
            <person name="Badalamenti J.P."/>
            <person name="Herman A."/>
            <person name="Mangelson H."/>
            <person name="Liachko I."/>
            <person name="Sullivan S."/>
            <person name="Sone E.D."/>
            <person name="Koren S."/>
            <person name="Silverstein K.A.T."/>
            <person name="Beckman K.B."/>
            <person name="Gohl D.M."/>
        </authorList>
    </citation>
    <scope>NUCLEOTIDE SEQUENCE</scope>
    <source>
        <strain evidence="1">Duluth1</strain>
        <tissue evidence="1">Whole animal</tissue>
    </source>
</reference>
<protein>
    <submittedName>
        <fullName evidence="1">Uncharacterized protein</fullName>
    </submittedName>
</protein>
<accession>A0A9D4FG01</accession>
<dbReference type="AlphaFoldDB" id="A0A9D4FG01"/>
<sequence>MGPGMMKAKLWRMNDFIRSQSRAILRHRKCYAEEQKELNEDAVFEYVLKVSPRDRKVCVHRVKEEFISDLKGENIDPDDNEAT</sequence>